<dbReference type="RefSeq" id="YP_008319929.1">
    <property type="nucleotide sequence ID" value="NC_021858.1"/>
</dbReference>
<name>S4VV10_9VIRU</name>
<dbReference type="EMBL" id="KC977570">
    <property type="protein sequence ID" value="AGO83260.1"/>
    <property type="molecule type" value="Genomic_DNA"/>
</dbReference>
<dbReference type="KEGG" id="vg:16512421"/>
<evidence type="ECO:0000313" key="3">
    <source>
        <dbReference type="Proteomes" id="UP000201566"/>
    </source>
</evidence>
<organism evidence="2 3">
    <name type="scientific">Pandoravirus dulcis</name>
    <dbReference type="NCBI Taxonomy" id="1349409"/>
    <lineage>
        <taxon>Viruses</taxon>
        <taxon>Pandoravirus</taxon>
    </lineage>
</organism>
<evidence type="ECO:0000256" key="1">
    <source>
        <dbReference type="SAM" id="MobiDB-lite"/>
    </source>
</evidence>
<gene>
    <name evidence="2" type="ORF">pdul_cds_998</name>
</gene>
<reference evidence="2 3" key="1">
    <citation type="journal article" date="2013" name="Science">
        <title>Pandoraviruses: amoeba viruses with genomes up to 2.5 Mb reaching that of parasitic eukaryotes.</title>
        <authorList>
            <person name="Philippe N."/>
            <person name="Legendre M."/>
            <person name="Doutre G."/>
            <person name="Coute Y."/>
            <person name="Poirot O."/>
            <person name="Lescot M."/>
            <person name="Arslan D."/>
            <person name="Seltzer V."/>
            <person name="Bertaux L."/>
            <person name="Bruley C."/>
            <person name="Garin J."/>
            <person name="Claverie J.M."/>
            <person name="Abergel C."/>
        </authorList>
    </citation>
    <scope>NUCLEOTIDE SEQUENCE [LARGE SCALE GENOMIC DNA]</scope>
    <source>
        <strain evidence="2">Melbourne</strain>
    </source>
</reference>
<dbReference type="Proteomes" id="UP000201566">
    <property type="component" value="Segment"/>
</dbReference>
<accession>S4VV10</accession>
<feature type="region of interest" description="Disordered" evidence="1">
    <location>
        <begin position="1"/>
        <end position="46"/>
    </location>
</feature>
<proteinExistence type="predicted"/>
<dbReference type="GeneID" id="16512421"/>
<evidence type="ECO:0000313" key="2">
    <source>
        <dbReference type="EMBL" id="AGO83260.1"/>
    </source>
</evidence>
<sequence>MKRHYTKDEEDKEDEKDRPPYAVGGGSRAGTQRRRMEPRGSVDTTRTPLASAVGDLRALCGRLNDGTASVDDMLAAMRLANGAHVGTAPIVVGGGDQTPGVDQKCAALVVAYEALWSNLDDGAVRALLARRRSSGWPPTFGDVERAYVALAPRAGPAHVARIQSDPSGDVVRAAQRLGHALGDAAHTQEAARATARGPFAETWAPVFDRSDAGPVRDCAPHARYTIVVVRRFDGDTVVLLRATGGDRPMTALLHVETRDALPLDDARLLVLAAVPPALAIYGDVLGLFLAALSNRRARPDVDDSSRSVARLLSPTPAGLAQVKAALGPRRGLPASAADTVRRFFPAAVALDAHAPVRWLDLGECQLVLALRLFAGQVVARRAVAAAQSIRSVVPPSLVDIAAAAYRGPIHAGAAPAEVLDAVAVSTWDRACAAAALPDGTLPEARRLVDVARLWGHEPNGAEAARPELLCAPLALGRDLLAQ</sequence>
<protein>
    <submittedName>
        <fullName evidence="2">Uncharacterized protein</fullName>
    </submittedName>
</protein>